<reference evidence="1" key="1">
    <citation type="journal article" date="2015" name="J. Virol.">
        <title>Genomic and Proteomic Analyses Indicate that Banchine and Campoplegine Polydnaviruses Have Similar, if Not Identical, Viral Ancestors.</title>
        <authorList>
            <person name="Beliveau C."/>
            <person name="Cohen A."/>
            <person name="Stewart D."/>
            <person name="Periquet G."/>
            <person name="Djoumad A."/>
            <person name="Kuhn L."/>
            <person name="Stoltz D."/>
            <person name="Volkoff A.-N."/>
            <person name="Herniou E."/>
            <person name="Drezen J.-M."/>
            <person name="Cusson M."/>
        </authorList>
    </citation>
    <scope>NUCLEOTIDE SEQUENCE</scope>
</reference>
<dbReference type="AlphaFoldDB" id="A0A0F6Q8D7"/>
<protein>
    <submittedName>
        <fullName evidence="1">Uncharacterized protein</fullName>
    </submittedName>
</protein>
<evidence type="ECO:0000313" key="1">
    <source>
        <dbReference type="EMBL" id="AKD28096.1"/>
    </source>
</evidence>
<proteinExistence type="predicted"/>
<name>A0A0F6Q8D7_9HYME</name>
<gene>
    <name evidence="1" type="primary">U46</name>
</gene>
<dbReference type="EMBL" id="KP706799">
    <property type="protein sequence ID" value="AKD28096.1"/>
    <property type="molecule type" value="Genomic_DNA"/>
</dbReference>
<sequence>MKRNITRPLLAAIERVQRAKVSKGRKYRGRKSSRCQENWTSRNDRGVSMRSLIMIVY</sequence>
<accession>A0A0F6Q8D7</accession>
<organism evidence="1">
    <name type="scientific">Glypta fumiferanae</name>
    <dbReference type="NCBI Taxonomy" id="389681"/>
    <lineage>
        <taxon>Eukaryota</taxon>
        <taxon>Metazoa</taxon>
        <taxon>Ecdysozoa</taxon>
        <taxon>Arthropoda</taxon>
        <taxon>Hexapoda</taxon>
        <taxon>Insecta</taxon>
        <taxon>Pterygota</taxon>
        <taxon>Neoptera</taxon>
        <taxon>Endopterygota</taxon>
        <taxon>Hymenoptera</taxon>
        <taxon>Apocrita</taxon>
        <taxon>Ichneumonoidea</taxon>
        <taxon>Ichneumonidae</taxon>
        <taxon>Banchinae</taxon>
        <taxon>Glypta</taxon>
    </lineage>
</organism>